<dbReference type="Proteomes" id="UP000014197">
    <property type="component" value="Unassembled WGS sequence"/>
</dbReference>
<gene>
    <name evidence="2" type="ORF">I583_00764</name>
    <name evidence="1" type="ORF">UAW_03081</name>
</gene>
<dbReference type="Proteomes" id="UP000013858">
    <property type="component" value="Unassembled WGS sequence"/>
</dbReference>
<keyword evidence="4" id="KW-1185">Reference proteome</keyword>
<evidence type="ECO:0000313" key="1">
    <source>
        <dbReference type="EMBL" id="EOH92416.1"/>
    </source>
</evidence>
<comment type="caution">
    <text evidence="1">The sequence shown here is derived from an EMBL/GenBank/DDBJ whole genome shotgun (WGS) entry which is preliminary data.</text>
</comment>
<reference evidence="1 3" key="1">
    <citation type="submission" date="2013-02" db="EMBL/GenBank/DDBJ databases">
        <title>The Genome Sequence of Enterococcus haemoperoxidus BAA-382.</title>
        <authorList>
            <consortium name="The Broad Institute Genome Sequencing Platform"/>
            <consortium name="The Broad Institute Genome Sequencing Center for Infectious Disease"/>
            <person name="Earl A.M."/>
            <person name="Gilmore M.S."/>
            <person name="Lebreton F."/>
            <person name="Walker B."/>
            <person name="Young S.K."/>
            <person name="Zeng Q."/>
            <person name="Gargeya S."/>
            <person name="Fitzgerald M."/>
            <person name="Haas B."/>
            <person name="Abouelleil A."/>
            <person name="Alvarado L."/>
            <person name="Arachchi H.M."/>
            <person name="Berlin A.M."/>
            <person name="Chapman S.B."/>
            <person name="Dewar J."/>
            <person name="Goldberg J."/>
            <person name="Griggs A."/>
            <person name="Gujja S."/>
            <person name="Hansen M."/>
            <person name="Howarth C."/>
            <person name="Imamovic A."/>
            <person name="Larimer J."/>
            <person name="McCowan C."/>
            <person name="Murphy C."/>
            <person name="Neiman D."/>
            <person name="Pearson M."/>
            <person name="Priest M."/>
            <person name="Roberts A."/>
            <person name="Saif S."/>
            <person name="Shea T."/>
            <person name="Sisk P."/>
            <person name="Sykes S."/>
            <person name="Wortman J."/>
            <person name="Nusbaum C."/>
            <person name="Birren B."/>
        </authorList>
    </citation>
    <scope>NUCLEOTIDE SEQUENCE [LARGE SCALE GENOMIC DNA]</scope>
    <source>
        <strain evidence="1 3">ATCC BAA-382</strain>
    </source>
</reference>
<evidence type="ECO:0000313" key="4">
    <source>
        <dbReference type="Proteomes" id="UP000014197"/>
    </source>
</evidence>
<dbReference type="AlphaFoldDB" id="R2SHT7"/>
<evidence type="ECO:0000313" key="3">
    <source>
        <dbReference type="Proteomes" id="UP000013858"/>
    </source>
</evidence>
<sequence>MRTKLFFSNEESHIWYGAGSGDIERYECPFT</sequence>
<accession>R2SHT7</accession>
<proteinExistence type="predicted"/>
<dbReference type="EMBL" id="ASVY01000002">
    <property type="protein sequence ID" value="EOT61782.1"/>
    <property type="molecule type" value="Genomic_DNA"/>
</dbReference>
<protein>
    <submittedName>
        <fullName evidence="1">Uncharacterized protein</fullName>
    </submittedName>
</protein>
<reference evidence="2 4" key="2">
    <citation type="submission" date="2013-03" db="EMBL/GenBank/DDBJ databases">
        <title>The Genome Sequence of Enterococcus haemoperoxidus BAA-382 (PacBio/Illumina hybrid assembly).</title>
        <authorList>
            <consortium name="The Broad Institute Genomics Platform"/>
            <consortium name="The Broad Institute Genome Sequencing Center for Infectious Disease"/>
            <person name="Earl A."/>
            <person name="Russ C."/>
            <person name="Gilmore M."/>
            <person name="Surin D."/>
            <person name="Walker B."/>
            <person name="Young S."/>
            <person name="Zeng Q."/>
            <person name="Gargeya S."/>
            <person name="Fitzgerald M."/>
            <person name="Haas B."/>
            <person name="Abouelleil A."/>
            <person name="Allen A.W."/>
            <person name="Alvarado L."/>
            <person name="Arachchi H.M."/>
            <person name="Berlin A.M."/>
            <person name="Chapman S.B."/>
            <person name="Gainer-Dewar J."/>
            <person name="Goldberg J."/>
            <person name="Griggs A."/>
            <person name="Gujja S."/>
            <person name="Hansen M."/>
            <person name="Howarth C."/>
            <person name="Imamovic A."/>
            <person name="Ireland A."/>
            <person name="Larimer J."/>
            <person name="McCowan C."/>
            <person name="Murphy C."/>
            <person name="Pearson M."/>
            <person name="Poon T.W."/>
            <person name="Priest M."/>
            <person name="Roberts A."/>
            <person name="Saif S."/>
            <person name="Shea T."/>
            <person name="Sisk P."/>
            <person name="Sykes S."/>
            <person name="Wortman J."/>
            <person name="Nusbaum C."/>
            <person name="Birren B."/>
        </authorList>
    </citation>
    <scope>NUCLEOTIDE SEQUENCE [LARGE SCALE GENOMIC DNA]</scope>
    <source>
        <strain evidence="2 4">ATCC BAA-382</strain>
    </source>
</reference>
<evidence type="ECO:0000313" key="2">
    <source>
        <dbReference type="EMBL" id="EOT61782.1"/>
    </source>
</evidence>
<organism evidence="1 3">
    <name type="scientific">Enterococcus haemoperoxidus ATCC BAA-382</name>
    <dbReference type="NCBI Taxonomy" id="1158608"/>
    <lineage>
        <taxon>Bacteria</taxon>
        <taxon>Bacillati</taxon>
        <taxon>Bacillota</taxon>
        <taxon>Bacilli</taxon>
        <taxon>Lactobacillales</taxon>
        <taxon>Enterococcaceae</taxon>
        <taxon>Enterococcus</taxon>
    </lineage>
</organism>
<dbReference type="EMBL" id="AJAR01000030">
    <property type="protein sequence ID" value="EOH92416.1"/>
    <property type="molecule type" value="Genomic_DNA"/>
</dbReference>
<name>R2SHT7_9ENTE</name>